<keyword evidence="3" id="KW-1133">Transmembrane helix</keyword>
<feature type="domain" description="DUF155" evidence="4">
    <location>
        <begin position="252"/>
        <end position="421"/>
    </location>
</feature>
<evidence type="ECO:0000256" key="2">
    <source>
        <dbReference type="SAM" id="MobiDB-lite"/>
    </source>
</evidence>
<sequence length="499" mass="56330">MPTAETPPSTAAASTPTRRRRRTRPTISPEATSISVSIEDPNDGDKDENSDEDKGMENLPSISTVVLTPLPEDQQPPKRDIAPSPPALVRAVGFPVANARRTGLQAKERAPQRISGSVPSLLLARRPSGRRWRAHAPDYDEDVARVHLFKPPLPPTHTDKRRVAVYYTCERIALFTLQKWMEKSAKESRRAEVTESKKAATSTGLGLGNWKNKMYLEVLHSSLTPEQPFEATGDGDLFTALRTAALREKHAFYFETGCCVFWGLTREEEAQHLMMLLPFSSGMMDQVDAQDMECSYGDRSSIAKDSIVLCSQTVAEKIALSFAMSQSATLGAFETRVEDRIRSTKHIPSSLASVGSIQYSQNDTSKLIGQLFIELADVNIHSNVLDEPEYFVKSQDNDDFKYLYEKMLKYQDVASRVAILNKRLSILRDLYARQSFFFCLVWSNVFTFFFRVGVLNQQLTHHQGAKLEWIIIWMLVFQVIIAIGWEIILKDILGYFHWG</sequence>
<dbReference type="PANTHER" id="PTHR16255">
    <property type="entry name" value="REQUIRED FOR MEIOTIC NUCLEAR DIVISION PROTEIN 1 HOMOLOG"/>
    <property type="match status" value="1"/>
</dbReference>
<dbReference type="PANTHER" id="PTHR16255:SF1">
    <property type="entry name" value="REQUIRED FOR MEIOTIC NUCLEAR DIVISION PROTEIN 1 HOMOLOG"/>
    <property type="match status" value="1"/>
</dbReference>
<dbReference type="Proteomes" id="UP000028582">
    <property type="component" value="Unassembled WGS sequence"/>
</dbReference>
<feature type="transmembrane region" description="Helical" evidence="3">
    <location>
        <begin position="470"/>
        <end position="489"/>
    </location>
</feature>
<gene>
    <name evidence="5" type="ORF">F444_20051</name>
</gene>
<accession>A0A080Z5T2</accession>
<dbReference type="AlphaFoldDB" id="A0A080Z5T2"/>
<feature type="region of interest" description="Disordered" evidence="2">
    <location>
        <begin position="1"/>
        <end position="60"/>
    </location>
</feature>
<feature type="transmembrane region" description="Helical" evidence="3">
    <location>
        <begin position="430"/>
        <end position="450"/>
    </location>
</feature>
<keyword evidence="3" id="KW-0812">Transmembrane</keyword>
<proteinExistence type="inferred from homology"/>
<feature type="compositionally biased region" description="Acidic residues" evidence="2">
    <location>
        <begin position="40"/>
        <end position="51"/>
    </location>
</feature>
<keyword evidence="3" id="KW-0472">Membrane</keyword>
<comment type="caution">
    <text evidence="5">The sequence shown here is derived from an EMBL/GenBank/DDBJ whole genome shotgun (WGS) entry which is preliminary data.</text>
</comment>
<protein>
    <recommendedName>
        <fullName evidence="4">DUF155 domain-containing protein</fullName>
    </recommendedName>
</protein>
<dbReference type="GO" id="GO:0005739">
    <property type="term" value="C:mitochondrion"/>
    <property type="evidence" value="ECO:0007669"/>
    <property type="project" value="UniProtKB-ARBA"/>
</dbReference>
<dbReference type="InterPro" id="IPR003734">
    <property type="entry name" value="DUF155"/>
</dbReference>
<organism evidence="5 6">
    <name type="scientific">Phytophthora nicotianae P1976</name>
    <dbReference type="NCBI Taxonomy" id="1317066"/>
    <lineage>
        <taxon>Eukaryota</taxon>
        <taxon>Sar</taxon>
        <taxon>Stramenopiles</taxon>
        <taxon>Oomycota</taxon>
        <taxon>Peronosporomycetes</taxon>
        <taxon>Peronosporales</taxon>
        <taxon>Peronosporaceae</taxon>
        <taxon>Phytophthora</taxon>
    </lineage>
</organism>
<evidence type="ECO:0000256" key="3">
    <source>
        <dbReference type="SAM" id="Phobius"/>
    </source>
</evidence>
<feature type="compositionally biased region" description="Low complexity" evidence="2">
    <location>
        <begin position="1"/>
        <end position="16"/>
    </location>
</feature>
<evidence type="ECO:0000313" key="6">
    <source>
        <dbReference type="Proteomes" id="UP000028582"/>
    </source>
</evidence>
<dbReference type="OrthoDB" id="18302at2759"/>
<name>A0A080Z5T2_PHYNI</name>
<dbReference type="InterPro" id="IPR051624">
    <property type="entry name" value="RMD1/Sad1-interacting"/>
</dbReference>
<dbReference type="EMBL" id="ANJA01003687">
    <property type="protein sequence ID" value="ETO61993.1"/>
    <property type="molecule type" value="Genomic_DNA"/>
</dbReference>
<evidence type="ECO:0000256" key="1">
    <source>
        <dbReference type="ARBA" id="ARBA00008306"/>
    </source>
</evidence>
<evidence type="ECO:0000313" key="5">
    <source>
        <dbReference type="EMBL" id="ETO61993.1"/>
    </source>
</evidence>
<dbReference type="Pfam" id="PF02582">
    <property type="entry name" value="DUF155"/>
    <property type="match status" value="1"/>
</dbReference>
<comment type="similarity">
    <text evidence="1">Belongs to the RMD1/sif2 family.</text>
</comment>
<evidence type="ECO:0000259" key="4">
    <source>
        <dbReference type="Pfam" id="PF02582"/>
    </source>
</evidence>
<reference evidence="5 6" key="1">
    <citation type="submission" date="2013-11" db="EMBL/GenBank/DDBJ databases">
        <title>The Genome Sequence of Phytophthora parasitica P1976.</title>
        <authorList>
            <consortium name="The Broad Institute Genomics Platform"/>
            <person name="Russ C."/>
            <person name="Tyler B."/>
            <person name="Panabieres F."/>
            <person name="Shan W."/>
            <person name="Tripathy S."/>
            <person name="Grunwald N."/>
            <person name="Machado M."/>
            <person name="Johnson C.S."/>
            <person name="Walker B."/>
            <person name="Young S."/>
            <person name="Zeng Q."/>
            <person name="Gargeya S."/>
            <person name="Fitzgerald M."/>
            <person name="Haas B."/>
            <person name="Abouelleil A."/>
            <person name="Allen A.W."/>
            <person name="Alvarado L."/>
            <person name="Arachchi H.M."/>
            <person name="Berlin A.M."/>
            <person name="Chapman S.B."/>
            <person name="Gainer-Dewar J."/>
            <person name="Goldberg J."/>
            <person name="Griggs A."/>
            <person name="Gujja S."/>
            <person name="Hansen M."/>
            <person name="Howarth C."/>
            <person name="Imamovic A."/>
            <person name="Ireland A."/>
            <person name="Larimer J."/>
            <person name="McCowan C."/>
            <person name="Murphy C."/>
            <person name="Pearson M."/>
            <person name="Poon T.W."/>
            <person name="Priest M."/>
            <person name="Roberts A."/>
            <person name="Saif S."/>
            <person name="Shea T."/>
            <person name="Sisk P."/>
            <person name="Sykes S."/>
            <person name="Wortman J."/>
            <person name="Nusbaum C."/>
            <person name="Birren B."/>
        </authorList>
    </citation>
    <scope>NUCLEOTIDE SEQUENCE [LARGE SCALE GENOMIC DNA]</scope>
    <source>
        <strain evidence="5 6">P1976</strain>
    </source>
</reference>